<sequence>MFLKDLQTKADVGAIPTVLSSIPPKIDVVLVEVLAPVRCSDLEVVLGEGTATAAIVINSVEIGIVITAFLWYLLHSGHYCCSHWHYGNVENYECQGPTTGKPLFLRSRNPVVKSDGPITTPVRTILCYTNVTNTKTGSTNEQRLFILTQTFEFNLQFKTNITLSQLPANNAPNSMIQSPIIKGLKSQLSVLSINTAQRLPNSDNLSVHNISIPVRSRLIMADNILYGSQIVIMRSLRGNCEILCHHLQLSYGGKSSDGYWRCYRVGGPPRFTPDNRDRSSAIRSTDSRPDGDNAETPLDELKCILDRHARGTPPIVRQGRRRTPPSRRIPEGSSRNKINSRGPVRCTNDIPVIGDQQNHLRLDSVLRLVIQRIRDKRLLNWSPYVQQIHVLMKYHH</sequence>
<reference evidence="2" key="1">
    <citation type="submission" date="2020-05" db="UniProtKB">
        <authorList>
            <consortium name="EnsemblMetazoa"/>
        </authorList>
    </citation>
    <scope>IDENTIFICATION</scope>
    <source>
        <strain evidence="2">TTRI</strain>
    </source>
</reference>
<name>A0A1A9V033_GLOAU</name>
<dbReference type="VEuPathDB" id="VectorBase:GAUT021400"/>
<protein>
    <submittedName>
        <fullName evidence="2">Uncharacterized protein</fullName>
    </submittedName>
</protein>
<dbReference type="AlphaFoldDB" id="A0A1A9V033"/>
<keyword evidence="3" id="KW-1185">Reference proteome</keyword>
<evidence type="ECO:0000313" key="2">
    <source>
        <dbReference type="EnsemblMetazoa" id="GAUT021400-PA"/>
    </source>
</evidence>
<feature type="region of interest" description="Disordered" evidence="1">
    <location>
        <begin position="312"/>
        <end position="344"/>
    </location>
</feature>
<dbReference type="EnsemblMetazoa" id="GAUT021400-RA">
    <property type="protein sequence ID" value="GAUT021400-PA"/>
    <property type="gene ID" value="GAUT021400"/>
</dbReference>
<dbReference type="Proteomes" id="UP000078200">
    <property type="component" value="Unassembled WGS sequence"/>
</dbReference>
<proteinExistence type="predicted"/>
<evidence type="ECO:0000313" key="3">
    <source>
        <dbReference type="Proteomes" id="UP000078200"/>
    </source>
</evidence>
<organism evidence="2 3">
    <name type="scientific">Glossina austeni</name>
    <name type="common">Savannah tsetse fly</name>
    <dbReference type="NCBI Taxonomy" id="7395"/>
    <lineage>
        <taxon>Eukaryota</taxon>
        <taxon>Metazoa</taxon>
        <taxon>Ecdysozoa</taxon>
        <taxon>Arthropoda</taxon>
        <taxon>Hexapoda</taxon>
        <taxon>Insecta</taxon>
        <taxon>Pterygota</taxon>
        <taxon>Neoptera</taxon>
        <taxon>Endopterygota</taxon>
        <taxon>Diptera</taxon>
        <taxon>Brachycera</taxon>
        <taxon>Muscomorpha</taxon>
        <taxon>Hippoboscoidea</taxon>
        <taxon>Glossinidae</taxon>
        <taxon>Glossina</taxon>
    </lineage>
</organism>
<accession>A0A1A9V033</accession>
<feature type="compositionally biased region" description="Basic and acidic residues" evidence="1">
    <location>
        <begin position="273"/>
        <end position="291"/>
    </location>
</feature>
<evidence type="ECO:0000256" key="1">
    <source>
        <dbReference type="SAM" id="MobiDB-lite"/>
    </source>
</evidence>
<feature type="region of interest" description="Disordered" evidence="1">
    <location>
        <begin position="270"/>
        <end position="296"/>
    </location>
</feature>